<dbReference type="OrthoDB" id="2190712at2759"/>
<dbReference type="InterPro" id="IPR036322">
    <property type="entry name" value="WD40_repeat_dom_sf"/>
</dbReference>
<dbReference type="VEuPathDB" id="MicrosporidiaDB:VICG_01788"/>
<dbReference type="AlphaFoldDB" id="L2GKP4"/>
<evidence type="ECO:0000313" key="2">
    <source>
        <dbReference type="EMBL" id="ELA41189.1"/>
    </source>
</evidence>
<dbReference type="InParanoid" id="L2GKP4"/>
<dbReference type="GeneID" id="19882498"/>
<keyword evidence="3" id="KW-1185">Reference proteome</keyword>
<dbReference type="EMBL" id="JH370148">
    <property type="protein sequence ID" value="ELA41189.1"/>
    <property type="molecule type" value="Genomic_DNA"/>
</dbReference>
<evidence type="ECO:0000256" key="1">
    <source>
        <dbReference type="SAM" id="MobiDB-lite"/>
    </source>
</evidence>
<dbReference type="OMA" id="LENEATW"/>
<gene>
    <name evidence="2" type="ORF">VICG_01788</name>
</gene>
<feature type="region of interest" description="Disordered" evidence="1">
    <location>
        <begin position="1"/>
        <end position="88"/>
    </location>
</feature>
<feature type="compositionally biased region" description="Acidic residues" evidence="1">
    <location>
        <begin position="73"/>
        <end position="87"/>
    </location>
</feature>
<dbReference type="SUPFAM" id="SSF50978">
    <property type="entry name" value="WD40 repeat-like"/>
    <property type="match status" value="1"/>
</dbReference>
<proteinExistence type="predicted"/>
<dbReference type="HOGENOM" id="CLU_063929_0_0_1"/>
<dbReference type="RefSeq" id="XP_007605233.1">
    <property type="nucleotide sequence ID" value="XM_007605171.1"/>
</dbReference>
<organism evidence="2 3">
    <name type="scientific">Vittaforma corneae (strain ATCC 50505)</name>
    <name type="common">Microsporidian parasite</name>
    <name type="synonym">Nosema corneum</name>
    <dbReference type="NCBI Taxonomy" id="993615"/>
    <lineage>
        <taxon>Eukaryota</taxon>
        <taxon>Fungi</taxon>
        <taxon>Fungi incertae sedis</taxon>
        <taxon>Microsporidia</taxon>
        <taxon>Nosematidae</taxon>
        <taxon>Vittaforma</taxon>
    </lineage>
</organism>
<name>L2GKP4_VITCO</name>
<dbReference type="Proteomes" id="UP000011082">
    <property type="component" value="Unassembled WGS sequence"/>
</dbReference>
<reference evidence="3" key="1">
    <citation type="submission" date="2011-05" db="EMBL/GenBank/DDBJ databases">
        <title>The genome sequence of Vittaforma corneae strain ATCC 50505.</title>
        <authorList>
            <consortium name="The Broad Institute Genome Sequencing Platform"/>
            <person name="Cuomo C."/>
            <person name="Didier E."/>
            <person name="Bowers L."/>
            <person name="Young S.K."/>
            <person name="Zeng Q."/>
            <person name="Gargeya S."/>
            <person name="Fitzgerald M."/>
            <person name="Haas B."/>
            <person name="Abouelleil A."/>
            <person name="Alvarado L."/>
            <person name="Arachchi H.M."/>
            <person name="Berlin A."/>
            <person name="Chapman S.B."/>
            <person name="Gearin G."/>
            <person name="Goldberg J."/>
            <person name="Griggs A."/>
            <person name="Gujja S."/>
            <person name="Hansen M."/>
            <person name="Heiman D."/>
            <person name="Howarth C."/>
            <person name="Larimer J."/>
            <person name="Lui A."/>
            <person name="MacDonald P.J.P."/>
            <person name="McCowen C."/>
            <person name="Montmayeur A."/>
            <person name="Murphy C."/>
            <person name="Neiman D."/>
            <person name="Pearson M."/>
            <person name="Priest M."/>
            <person name="Roberts A."/>
            <person name="Saif S."/>
            <person name="Shea T."/>
            <person name="Sisk P."/>
            <person name="Stolte C."/>
            <person name="Sykes S."/>
            <person name="Wortman J."/>
            <person name="Nusbaum C."/>
            <person name="Birren B."/>
        </authorList>
    </citation>
    <scope>NUCLEOTIDE SEQUENCE [LARGE SCALE GENOMIC DNA]</scope>
    <source>
        <strain evidence="3">ATCC 50505</strain>
    </source>
</reference>
<feature type="compositionally biased region" description="Acidic residues" evidence="1">
    <location>
        <begin position="56"/>
        <end position="65"/>
    </location>
</feature>
<protein>
    <submittedName>
        <fullName evidence="2">Uncharacterized protein</fullName>
    </submittedName>
</protein>
<sequence length="389" mass="44600">MVSSEEDERNKSTNSESMAEKLSEDSSSSETESSYDDEQDESYILLSNDELISEGSEAEAQEEDYFGSSSTEEHDESEAAWTDSDDDRDLRDELENEATWLHTDELPKKICRTSKKIFFKYTKHVFTAKCKVKLFKVFSNIKILVDSFNLIYFIKSFEDYTTFKIDFFKITDVCTFNGLILLSSSTSSYIKHVTLDGKVTDIKKGTGNIKKMVSDIYLYILGDKLLAFNSNLSLVNEFNHSFIDICIMSNTVICLTADGDIYTFDKKLNFASKHSLQLKFQFKGLYSVRDNLIIATEDGMIILDSDFQEIKVFSNLKEPISSLVSNGEFIIHGSPYSNSLRILKSDLTYYERFPFSKININPISTMSIEKNTIYFNDSRYISSLKLEYI</sequence>
<evidence type="ECO:0000313" key="3">
    <source>
        <dbReference type="Proteomes" id="UP000011082"/>
    </source>
</evidence>
<accession>L2GKP4</accession>